<dbReference type="Gene3D" id="2.60.120.10">
    <property type="entry name" value="Jelly Rolls"/>
    <property type="match status" value="1"/>
</dbReference>
<evidence type="ECO:0000259" key="4">
    <source>
        <dbReference type="PROSITE" id="PS01124"/>
    </source>
</evidence>
<dbReference type="PANTHER" id="PTHR46796">
    <property type="entry name" value="HTH-TYPE TRANSCRIPTIONAL ACTIVATOR RHAS-RELATED"/>
    <property type="match status" value="1"/>
</dbReference>
<dbReference type="PANTHER" id="PTHR46796:SF10">
    <property type="entry name" value="TRANSCRIPTIONAL ACTIVATOR FEAR"/>
    <property type="match status" value="1"/>
</dbReference>
<sequence>MTDTIRLAPLDNTIQHHHHDYHQLVIGLSGYAEFEIAGQGGVVAPLSGCLVPANIEHYYEGIGDNRQLIIDLPDDASALTGMNRRLRALFDRPGYFSLDESLQHYLQFLINEMGQASHAPGDLLVATLLSSLHARLNAPLVSSSLAKRASRALDVQRLEQFVLERLDRRLSVSDLARLACLSEAHFAERFREQTGITPYQFVMRLRLNRARELTTLTDMPLADIAERTGFANQSALSNAFRRRYGHPPMQLRRPSR</sequence>
<evidence type="ECO:0000313" key="5">
    <source>
        <dbReference type="EMBL" id="MDH4572613.1"/>
    </source>
</evidence>
<dbReference type="InterPro" id="IPR018060">
    <property type="entry name" value="HTH_AraC"/>
</dbReference>
<dbReference type="EMBL" id="PGFS01000001">
    <property type="protein sequence ID" value="MDH4572613.1"/>
    <property type="molecule type" value="Genomic_DNA"/>
</dbReference>
<dbReference type="SUPFAM" id="SSF51182">
    <property type="entry name" value="RmlC-like cupins"/>
    <property type="match status" value="1"/>
</dbReference>
<dbReference type="InterPro" id="IPR014710">
    <property type="entry name" value="RmlC-like_jellyroll"/>
</dbReference>
<dbReference type="Pfam" id="PF02311">
    <property type="entry name" value="AraC_binding"/>
    <property type="match status" value="1"/>
</dbReference>
<reference evidence="5" key="2">
    <citation type="submission" date="2017-11" db="EMBL/GenBank/DDBJ databases">
        <authorList>
            <person name="Das S.K."/>
        </authorList>
    </citation>
    <scope>NUCLEOTIDE SEQUENCE</scope>
    <source>
        <strain evidence="5">S4-41</strain>
    </source>
</reference>
<evidence type="ECO:0000313" key="6">
    <source>
        <dbReference type="Proteomes" id="UP001162135"/>
    </source>
</evidence>
<dbReference type="RefSeq" id="WP_110717158.1">
    <property type="nucleotide sequence ID" value="NZ_PGFS01000001.1"/>
</dbReference>
<dbReference type="SMART" id="SM00342">
    <property type="entry name" value="HTH_ARAC"/>
    <property type="match status" value="1"/>
</dbReference>
<feature type="domain" description="HTH araC/xylS-type" evidence="4">
    <location>
        <begin position="156"/>
        <end position="254"/>
    </location>
</feature>
<evidence type="ECO:0000256" key="2">
    <source>
        <dbReference type="ARBA" id="ARBA00023125"/>
    </source>
</evidence>
<dbReference type="Proteomes" id="UP001162135">
    <property type="component" value="Unassembled WGS sequence"/>
</dbReference>
<keyword evidence="6" id="KW-1185">Reference proteome</keyword>
<dbReference type="PROSITE" id="PS01124">
    <property type="entry name" value="HTH_ARAC_FAMILY_2"/>
    <property type="match status" value="1"/>
</dbReference>
<evidence type="ECO:0000256" key="1">
    <source>
        <dbReference type="ARBA" id="ARBA00023015"/>
    </source>
</evidence>
<protein>
    <submittedName>
        <fullName evidence="5">AraC family transcriptional regulator</fullName>
    </submittedName>
</protein>
<reference evidence="5" key="1">
    <citation type="journal article" date="2015" name="Antonie Van Leeuwenhoek">
        <title>Comparative 16S rRNA signatures and multilocus sequence analysis for the genus Salinicola and description of Salinicola acroporae sp. nov., isolated from coral Acropora digitifera.</title>
        <authorList>
            <person name="Lepcha R.T."/>
            <person name="Poddar A."/>
            <person name="Schumann P."/>
            <person name="Das S.K."/>
        </authorList>
    </citation>
    <scope>NUCLEOTIDE SEQUENCE</scope>
    <source>
        <strain evidence="5">S4-41</strain>
    </source>
</reference>
<dbReference type="SUPFAM" id="SSF46689">
    <property type="entry name" value="Homeodomain-like"/>
    <property type="match status" value="2"/>
</dbReference>
<dbReference type="InterPro" id="IPR003313">
    <property type="entry name" value="AraC-bd"/>
</dbReference>
<dbReference type="Gene3D" id="1.10.10.60">
    <property type="entry name" value="Homeodomain-like"/>
    <property type="match status" value="2"/>
</dbReference>
<dbReference type="InterPro" id="IPR011051">
    <property type="entry name" value="RmlC_Cupin_sf"/>
</dbReference>
<accession>A0ABT6I4L2</accession>
<keyword evidence="3" id="KW-0804">Transcription</keyword>
<keyword evidence="2" id="KW-0238">DNA-binding</keyword>
<dbReference type="Pfam" id="PF12833">
    <property type="entry name" value="HTH_18"/>
    <property type="match status" value="1"/>
</dbReference>
<organism evidence="5 6">
    <name type="scientific">Salinicola acroporae</name>
    <dbReference type="NCBI Taxonomy" id="1541440"/>
    <lineage>
        <taxon>Bacteria</taxon>
        <taxon>Pseudomonadati</taxon>
        <taxon>Pseudomonadota</taxon>
        <taxon>Gammaproteobacteria</taxon>
        <taxon>Oceanospirillales</taxon>
        <taxon>Halomonadaceae</taxon>
        <taxon>Salinicola</taxon>
    </lineage>
</organism>
<comment type="caution">
    <text evidence="5">The sequence shown here is derived from an EMBL/GenBank/DDBJ whole genome shotgun (WGS) entry which is preliminary data.</text>
</comment>
<name>A0ABT6I4L2_9GAMM</name>
<dbReference type="InterPro" id="IPR050204">
    <property type="entry name" value="AraC_XylS_family_regulators"/>
</dbReference>
<gene>
    <name evidence="5" type="ORF">CUR86_09175</name>
</gene>
<proteinExistence type="predicted"/>
<evidence type="ECO:0000256" key="3">
    <source>
        <dbReference type="ARBA" id="ARBA00023163"/>
    </source>
</evidence>
<dbReference type="InterPro" id="IPR009057">
    <property type="entry name" value="Homeodomain-like_sf"/>
</dbReference>
<keyword evidence="1" id="KW-0805">Transcription regulation</keyword>